<feature type="compositionally biased region" description="Polar residues" evidence="1">
    <location>
        <begin position="126"/>
        <end position="137"/>
    </location>
</feature>
<reference evidence="4" key="1">
    <citation type="submission" date="2025-08" db="UniProtKB">
        <authorList>
            <consortium name="RefSeq"/>
        </authorList>
    </citation>
    <scope>IDENTIFICATION</scope>
    <source>
        <tissue evidence="4">Gonads</tissue>
    </source>
</reference>
<dbReference type="GeneID" id="115887085"/>
<organism evidence="3 4">
    <name type="scientific">Sitophilus oryzae</name>
    <name type="common">Rice weevil</name>
    <name type="synonym">Curculio oryzae</name>
    <dbReference type="NCBI Taxonomy" id="7048"/>
    <lineage>
        <taxon>Eukaryota</taxon>
        <taxon>Metazoa</taxon>
        <taxon>Ecdysozoa</taxon>
        <taxon>Arthropoda</taxon>
        <taxon>Hexapoda</taxon>
        <taxon>Insecta</taxon>
        <taxon>Pterygota</taxon>
        <taxon>Neoptera</taxon>
        <taxon>Endopterygota</taxon>
        <taxon>Coleoptera</taxon>
        <taxon>Polyphaga</taxon>
        <taxon>Cucujiformia</taxon>
        <taxon>Curculionidae</taxon>
        <taxon>Dryophthorinae</taxon>
        <taxon>Sitophilus</taxon>
    </lineage>
</organism>
<gene>
    <name evidence="4" type="primary">LOC115887085</name>
</gene>
<feature type="compositionally biased region" description="Polar residues" evidence="1">
    <location>
        <begin position="385"/>
        <end position="397"/>
    </location>
</feature>
<dbReference type="Pfam" id="PF16012">
    <property type="entry name" value="DUF4780"/>
    <property type="match status" value="1"/>
</dbReference>
<dbReference type="InterPro" id="IPR031961">
    <property type="entry name" value="DUF4780"/>
</dbReference>
<dbReference type="KEGG" id="soy:115887085"/>
<feature type="compositionally biased region" description="Basic and acidic residues" evidence="1">
    <location>
        <begin position="167"/>
        <end position="176"/>
    </location>
</feature>
<evidence type="ECO:0000313" key="3">
    <source>
        <dbReference type="Proteomes" id="UP000504635"/>
    </source>
</evidence>
<dbReference type="AlphaFoldDB" id="A0A6J2YGM6"/>
<dbReference type="RefSeq" id="XP_030762264.1">
    <property type="nucleotide sequence ID" value="XM_030906404.1"/>
</dbReference>
<dbReference type="InParanoid" id="A0A6J2YGM6"/>
<feature type="region of interest" description="Disordered" evidence="1">
    <location>
        <begin position="121"/>
        <end position="176"/>
    </location>
</feature>
<feature type="compositionally biased region" description="Basic and acidic residues" evidence="1">
    <location>
        <begin position="12"/>
        <end position="43"/>
    </location>
</feature>
<name>A0A6J2YGM6_SITOR</name>
<keyword evidence="3" id="KW-1185">Reference proteome</keyword>
<feature type="region of interest" description="Disordered" evidence="1">
    <location>
        <begin position="1"/>
        <end position="83"/>
    </location>
</feature>
<dbReference type="OrthoDB" id="6778199at2759"/>
<feature type="compositionally biased region" description="Polar residues" evidence="1">
    <location>
        <begin position="46"/>
        <end position="55"/>
    </location>
</feature>
<protein>
    <submittedName>
        <fullName evidence="4">Uncharacterized protein LOC115887085</fullName>
    </submittedName>
</protein>
<sequence length="462" mass="51160">MVVSFPCYSWDHYMDQESKKPNDEDGSNRPDPSPKEEETKERGTIPTPNNSPQPDQETEGPRSPSPEKAEGEPPFGVSKQMEKLSLEKKRFAGATRKLLSRLLKGGMPYETALQSILQRQAEKQRAQISGGTSSGKRQINPEENKPHTGAPNASKRIRSDASTPEQSAKKPCREGARSYVEAAGEIRVGVIRPNHPENSLSTEQLLLLKRAIMKAVDASTEEGLQVRFQGCSIRPGWLLVICADETSAAWLERMVNDLSPWQGMELRAVRGRDIPKPHVCTAYIPDDEPGERLRGDVVLNRLRRMNLSLLTQEWRILHQSDAGPGQTWTFAVDERSMDLLRRNGFRAYFGFGQITFRPRDKENETNTEQTRASVSGDGGDHPTASRVTTDATRSGNTQRERAGGKVVARKNPAMKGSKAKPSGASGKPGNSSGNKPTRKGRRNECRFPTKRGRRPPDGGSKT</sequence>
<proteinExistence type="predicted"/>
<feature type="domain" description="DUF4780" evidence="2">
    <location>
        <begin position="183"/>
        <end position="357"/>
    </location>
</feature>
<accession>A0A6J2YGM6</accession>
<dbReference type="Proteomes" id="UP000504635">
    <property type="component" value="Unplaced"/>
</dbReference>
<evidence type="ECO:0000313" key="4">
    <source>
        <dbReference type="RefSeq" id="XP_030762264.1"/>
    </source>
</evidence>
<evidence type="ECO:0000259" key="2">
    <source>
        <dbReference type="Pfam" id="PF16012"/>
    </source>
</evidence>
<evidence type="ECO:0000256" key="1">
    <source>
        <dbReference type="SAM" id="MobiDB-lite"/>
    </source>
</evidence>
<feature type="region of interest" description="Disordered" evidence="1">
    <location>
        <begin position="359"/>
        <end position="462"/>
    </location>
</feature>